<evidence type="ECO:0000256" key="1">
    <source>
        <dbReference type="ARBA" id="ARBA00004141"/>
    </source>
</evidence>
<feature type="transmembrane region" description="Helical" evidence="6">
    <location>
        <begin position="146"/>
        <end position="164"/>
    </location>
</feature>
<feature type="transmembrane region" description="Helical" evidence="6">
    <location>
        <begin position="90"/>
        <end position="108"/>
    </location>
</feature>
<accession>A0A542XES3</accession>
<keyword evidence="8" id="KW-1185">Reference proteome</keyword>
<dbReference type="CDD" id="cd17341">
    <property type="entry name" value="MFS_NRT2_like"/>
    <property type="match status" value="1"/>
</dbReference>
<dbReference type="GO" id="GO:0016020">
    <property type="term" value="C:membrane"/>
    <property type="evidence" value="ECO:0007669"/>
    <property type="project" value="UniProtKB-SubCell"/>
</dbReference>
<comment type="similarity">
    <text evidence="2">Belongs to the major facilitator superfamily. Nitrate/nitrite porter (TC 2.A.1.8) family.</text>
</comment>
<evidence type="ECO:0000256" key="2">
    <source>
        <dbReference type="ARBA" id="ARBA00008432"/>
    </source>
</evidence>
<keyword evidence="5 6" id="KW-0472">Membrane</keyword>
<feature type="transmembrane region" description="Helical" evidence="6">
    <location>
        <begin position="289"/>
        <end position="308"/>
    </location>
</feature>
<feature type="transmembrane region" description="Helical" evidence="6">
    <location>
        <begin position="320"/>
        <end position="340"/>
    </location>
</feature>
<feature type="transmembrane region" description="Helical" evidence="6">
    <location>
        <begin position="346"/>
        <end position="369"/>
    </location>
</feature>
<organism evidence="7 8">
    <name type="scientific">Barrientosiimonas humi</name>
    <dbReference type="NCBI Taxonomy" id="999931"/>
    <lineage>
        <taxon>Bacteria</taxon>
        <taxon>Bacillati</taxon>
        <taxon>Actinomycetota</taxon>
        <taxon>Actinomycetes</taxon>
        <taxon>Micrococcales</taxon>
        <taxon>Dermacoccaceae</taxon>
        <taxon>Barrientosiimonas</taxon>
    </lineage>
</organism>
<evidence type="ECO:0000256" key="3">
    <source>
        <dbReference type="ARBA" id="ARBA00022692"/>
    </source>
</evidence>
<sequence length="458" mass="47338">MTSELAARSAITLDHPVETPTGIAERPGRWIDGWNPEDREQWTTYGSRVARRNLVVSVFAEFLGFGVFALWSIVVPQLNAAGFSLTLNQQFWLVSIPVLVGATLRVPYSLAVPRFGGRNFTIASALLLLLPALGLAWAVSDPQTPFGVLLLVASLAGLGGGNFASSMTNISFFYPNAEKGKALGLNAAGGNLGTAAVQLAVPLVITAGAGLALDRAGLMFVPLVVLAAVLAWRLMDNLSAATSNRESFTAALRMRHTWVLSFVYLGTFGSFIGFSGAFPTLLKSQFPDVSLSLAFLGALVGSLSRPAGGWFADRVGGARVTVVALGAMAAGALGAIAGLQQGSLPIFFGSFLLLFVFTGVGNGSVYRMIPVVFHLTAADRSPAGIAAARAVAGGAIGIVGAIGAYGGFLIPRGFAVSQSATGGLAAALLVIVGAYVVMAGVTWLAYGRSSTELGRARV</sequence>
<reference evidence="7 8" key="1">
    <citation type="submission" date="2019-06" db="EMBL/GenBank/DDBJ databases">
        <title>Sequencing the genomes of 1000 actinobacteria strains.</title>
        <authorList>
            <person name="Klenk H.-P."/>
        </authorList>
    </citation>
    <scope>NUCLEOTIDE SEQUENCE [LARGE SCALE GENOMIC DNA]</scope>
    <source>
        <strain evidence="7 8">DSM 24617</strain>
    </source>
</reference>
<proteinExistence type="inferred from homology"/>
<feature type="transmembrane region" description="Helical" evidence="6">
    <location>
        <begin position="120"/>
        <end position="140"/>
    </location>
</feature>
<dbReference type="Gene3D" id="1.20.1250.20">
    <property type="entry name" value="MFS general substrate transporter like domains"/>
    <property type="match status" value="1"/>
</dbReference>
<name>A0A542XES3_9MICO</name>
<dbReference type="PANTHER" id="PTHR23515">
    <property type="entry name" value="HIGH-AFFINITY NITRATE TRANSPORTER 2.3"/>
    <property type="match status" value="1"/>
</dbReference>
<dbReference type="RefSeq" id="WP_142006520.1">
    <property type="nucleotide sequence ID" value="NZ_CAJTBP010000001.1"/>
</dbReference>
<evidence type="ECO:0000256" key="4">
    <source>
        <dbReference type="ARBA" id="ARBA00022989"/>
    </source>
</evidence>
<protein>
    <submittedName>
        <fullName evidence="7">NNP family nitrate/nitrite transporter-like MFS transporter</fullName>
    </submittedName>
</protein>
<feature type="transmembrane region" description="Helical" evidence="6">
    <location>
        <begin position="54"/>
        <end position="78"/>
    </location>
</feature>
<dbReference type="InterPro" id="IPR044772">
    <property type="entry name" value="NO3_transporter"/>
</dbReference>
<dbReference type="GO" id="GO:0015112">
    <property type="term" value="F:nitrate transmembrane transporter activity"/>
    <property type="evidence" value="ECO:0007669"/>
    <property type="project" value="InterPro"/>
</dbReference>
<dbReference type="Proteomes" id="UP000318336">
    <property type="component" value="Unassembled WGS sequence"/>
</dbReference>
<feature type="transmembrane region" description="Helical" evidence="6">
    <location>
        <begin position="422"/>
        <end position="446"/>
    </location>
</feature>
<dbReference type="SUPFAM" id="SSF103473">
    <property type="entry name" value="MFS general substrate transporter"/>
    <property type="match status" value="1"/>
</dbReference>
<dbReference type="InterPro" id="IPR011701">
    <property type="entry name" value="MFS"/>
</dbReference>
<evidence type="ECO:0000256" key="5">
    <source>
        <dbReference type="ARBA" id="ARBA00023136"/>
    </source>
</evidence>
<comment type="caution">
    <text evidence="7">The sequence shown here is derived from an EMBL/GenBank/DDBJ whole genome shotgun (WGS) entry which is preliminary data.</text>
</comment>
<feature type="transmembrane region" description="Helical" evidence="6">
    <location>
        <begin position="185"/>
        <end position="205"/>
    </location>
</feature>
<dbReference type="OrthoDB" id="9771451at2"/>
<dbReference type="EMBL" id="VFOK01000001">
    <property type="protein sequence ID" value="TQL34327.1"/>
    <property type="molecule type" value="Genomic_DNA"/>
</dbReference>
<comment type="subcellular location">
    <subcellularLocation>
        <location evidence="1">Membrane</location>
        <topology evidence="1">Multi-pass membrane protein</topology>
    </subcellularLocation>
</comment>
<dbReference type="Pfam" id="PF07690">
    <property type="entry name" value="MFS_1"/>
    <property type="match status" value="1"/>
</dbReference>
<evidence type="ECO:0000313" key="7">
    <source>
        <dbReference type="EMBL" id="TQL34327.1"/>
    </source>
</evidence>
<feature type="transmembrane region" description="Helical" evidence="6">
    <location>
        <begin position="217"/>
        <end position="235"/>
    </location>
</feature>
<feature type="transmembrane region" description="Helical" evidence="6">
    <location>
        <begin position="256"/>
        <end position="277"/>
    </location>
</feature>
<feature type="transmembrane region" description="Helical" evidence="6">
    <location>
        <begin position="390"/>
        <end position="410"/>
    </location>
</feature>
<evidence type="ECO:0000256" key="6">
    <source>
        <dbReference type="SAM" id="Phobius"/>
    </source>
</evidence>
<evidence type="ECO:0000313" key="8">
    <source>
        <dbReference type="Proteomes" id="UP000318336"/>
    </source>
</evidence>
<keyword evidence="4 6" id="KW-1133">Transmembrane helix</keyword>
<dbReference type="AlphaFoldDB" id="A0A542XES3"/>
<gene>
    <name evidence="7" type="ORF">FB554_2494</name>
</gene>
<keyword evidence="3 6" id="KW-0812">Transmembrane</keyword>
<dbReference type="InterPro" id="IPR036259">
    <property type="entry name" value="MFS_trans_sf"/>
</dbReference>